<dbReference type="InterPro" id="IPR054477">
    <property type="entry name" value="LTN1_E3_ligase_6th"/>
</dbReference>
<evidence type="ECO:0000256" key="13">
    <source>
        <dbReference type="ARBA" id="ARBA00022833"/>
    </source>
</evidence>
<keyword evidence="21" id="KW-1185">Reference proteome</keyword>
<dbReference type="SUPFAM" id="SSF57850">
    <property type="entry name" value="RING/U-box"/>
    <property type="match status" value="1"/>
</dbReference>
<feature type="coiled-coil region" evidence="17">
    <location>
        <begin position="772"/>
        <end position="799"/>
    </location>
</feature>
<reference evidence="20 21" key="1">
    <citation type="submission" date="2014-04" db="EMBL/GenBank/DDBJ databases">
        <authorList>
            <consortium name="DOE Joint Genome Institute"/>
            <person name="Kuo A."/>
            <person name="Kohler A."/>
            <person name="Nagy L.G."/>
            <person name="Floudas D."/>
            <person name="Copeland A."/>
            <person name="Barry K.W."/>
            <person name="Cichocki N."/>
            <person name="Veneault-Fourrey C."/>
            <person name="LaButti K."/>
            <person name="Lindquist E.A."/>
            <person name="Lipzen A."/>
            <person name="Lundell T."/>
            <person name="Morin E."/>
            <person name="Murat C."/>
            <person name="Sun H."/>
            <person name="Tunlid A."/>
            <person name="Henrissat B."/>
            <person name="Grigoriev I.V."/>
            <person name="Hibbett D.S."/>
            <person name="Martin F."/>
            <person name="Nordberg H.P."/>
            <person name="Cantor M.N."/>
            <person name="Hua S.X."/>
        </authorList>
    </citation>
    <scope>NUCLEOTIDE SEQUENCE [LARGE SCALE GENOMIC DNA]</scope>
    <source>
        <strain evidence="20 21">Foug A</strain>
    </source>
</reference>
<dbReference type="InterPro" id="IPR054476">
    <property type="entry name" value="Ltn1_N"/>
</dbReference>
<dbReference type="InterPro" id="IPR054478">
    <property type="entry name" value="LTN1_UBC"/>
</dbReference>
<evidence type="ECO:0000256" key="11">
    <source>
        <dbReference type="ARBA" id="ARBA00022771"/>
    </source>
</evidence>
<name>A0A0C3DAF5_9AGAM</name>
<dbReference type="OrthoDB" id="6108at2759"/>
<dbReference type="GO" id="GO:0005829">
    <property type="term" value="C:cytosol"/>
    <property type="evidence" value="ECO:0007669"/>
    <property type="project" value="UniProtKB-SubCell"/>
</dbReference>
<evidence type="ECO:0000256" key="16">
    <source>
        <dbReference type="RuleBase" id="RU367090"/>
    </source>
</evidence>
<dbReference type="Pfam" id="PF22958">
    <property type="entry name" value="Ltn1_1st"/>
    <property type="match status" value="1"/>
</dbReference>
<dbReference type="FunFam" id="3.30.40.10:FF:000038">
    <property type="entry name" value="E3 ubiquitin-protein ligase listerin"/>
    <property type="match status" value="1"/>
</dbReference>
<dbReference type="InterPro" id="IPR039795">
    <property type="entry name" value="LTN1/Rkr1"/>
</dbReference>
<dbReference type="InterPro" id="IPR011016">
    <property type="entry name" value="Znf_RING-CH"/>
</dbReference>
<evidence type="ECO:0000256" key="3">
    <source>
        <dbReference type="ARBA" id="ARBA00004906"/>
    </source>
</evidence>
<dbReference type="GO" id="GO:0008270">
    <property type="term" value="F:zinc ion binding"/>
    <property type="evidence" value="ECO:0007669"/>
    <property type="project" value="UniProtKB-KW"/>
</dbReference>
<keyword evidence="9 16" id="KW-0479">Metal-binding</keyword>
<dbReference type="GO" id="GO:0043023">
    <property type="term" value="F:ribosomal large subunit binding"/>
    <property type="evidence" value="ECO:0007669"/>
    <property type="project" value="TreeGrafter"/>
</dbReference>
<dbReference type="SMART" id="SM00744">
    <property type="entry name" value="RINGv"/>
    <property type="match status" value="1"/>
</dbReference>
<keyword evidence="7" id="KW-0963">Cytoplasm</keyword>
<keyword evidence="13 16" id="KW-0862">Zinc</keyword>
<dbReference type="CDD" id="cd16491">
    <property type="entry name" value="RING-CH-C4HC3_LTN1"/>
    <property type="match status" value="1"/>
</dbReference>
<dbReference type="InterPro" id="IPR013083">
    <property type="entry name" value="Znf_RING/FYVE/PHD"/>
</dbReference>
<dbReference type="Pfam" id="PF22999">
    <property type="entry name" value="LTN1_E3_ligase_6th"/>
    <property type="match status" value="1"/>
</dbReference>
<dbReference type="Pfam" id="PF23009">
    <property type="entry name" value="UBC_like"/>
    <property type="match status" value="1"/>
</dbReference>
<comment type="catalytic activity">
    <reaction evidence="1 16">
        <text>S-ubiquitinyl-[E2 ubiquitin-conjugating enzyme]-L-cysteine + [acceptor protein]-L-lysine = [E2 ubiquitin-conjugating enzyme]-L-cysteine + N(6)-ubiquitinyl-[acceptor protein]-L-lysine.</text>
        <dbReference type="EC" id="2.3.2.27"/>
    </reaction>
</comment>
<evidence type="ECO:0000256" key="8">
    <source>
        <dbReference type="ARBA" id="ARBA00022679"/>
    </source>
</evidence>
<dbReference type="GO" id="GO:0016567">
    <property type="term" value="P:protein ubiquitination"/>
    <property type="evidence" value="ECO:0007669"/>
    <property type="project" value="UniProtKB-UniPathway"/>
</dbReference>
<dbReference type="Pfam" id="PF13639">
    <property type="entry name" value="zf-RING_2"/>
    <property type="match status" value="1"/>
</dbReference>
<reference evidence="21" key="2">
    <citation type="submission" date="2015-01" db="EMBL/GenBank/DDBJ databases">
        <title>Evolutionary Origins and Diversification of the Mycorrhizal Mutualists.</title>
        <authorList>
            <consortium name="DOE Joint Genome Institute"/>
            <consortium name="Mycorrhizal Genomics Consortium"/>
            <person name="Kohler A."/>
            <person name="Kuo A."/>
            <person name="Nagy L.G."/>
            <person name="Floudas D."/>
            <person name="Copeland A."/>
            <person name="Barry K.W."/>
            <person name="Cichocki N."/>
            <person name="Veneault-Fourrey C."/>
            <person name="LaButti K."/>
            <person name="Lindquist E.A."/>
            <person name="Lipzen A."/>
            <person name="Lundell T."/>
            <person name="Morin E."/>
            <person name="Murat C."/>
            <person name="Riley R."/>
            <person name="Ohm R."/>
            <person name="Sun H."/>
            <person name="Tunlid A."/>
            <person name="Henrissat B."/>
            <person name="Grigoriev I.V."/>
            <person name="Hibbett D.S."/>
            <person name="Martin F."/>
        </authorList>
    </citation>
    <scope>NUCLEOTIDE SEQUENCE [LARGE SCALE GENOMIC DNA]</scope>
    <source>
        <strain evidence="21">Foug A</strain>
    </source>
</reference>
<dbReference type="GO" id="GO:0072344">
    <property type="term" value="P:rescue of stalled ribosome"/>
    <property type="evidence" value="ECO:0007669"/>
    <property type="project" value="UniProtKB-UniRule"/>
</dbReference>
<dbReference type="UniPathway" id="UPA00143"/>
<dbReference type="Gene3D" id="3.30.40.10">
    <property type="entry name" value="Zinc/RING finger domain, C3HC4 (zinc finger)"/>
    <property type="match status" value="1"/>
</dbReference>
<evidence type="ECO:0000256" key="5">
    <source>
        <dbReference type="ARBA" id="ARBA00012483"/>
    </source>
</evidence>
<comment type="subcellular location">
    <subcellularLocation>
        <location evidence="2">Cytoplasm</location>
        <location evidence="2">Cytosol</location>
    </subcellularLocation>
</comment>
<dbReference type="EMBL" id="KN822190">
    <property type="protein sequence ID" value="KIM53081.1"/>
    <property type="molecule type" value="Genomic_DNA"/>
</dbReference>
<evidence type="ECO:0000256" key="9">
    <source>
        <dbReference type="ARBA" id="ARBA00022723"/>
    </source>
</evidence>
<sequence length="1929" mass="211362">MAKGQKSSATSGTRKKNARKAASAGTATGSTSNQPPSSPFPATKPPKNTKYTKRELKEARKREKIYIPPVKPAPPQLDPLDTTGLARTLPPDLVIVLRSLGKKDVVTRTKALEELSKWVNEAAKEPSGVSEEDDAGSEKAHIVTEMLPVWLHRLPVLFTHPARRIRLLAASLQTCLIRLPPSRSALVRWAQEQASQDELDSVLGTWIILAHDVDRGVATVADRALTEFISGLPNASPLPCLNLTQPIIVALLGFSYRAVLDPAGLHATLNPVAAPVVPPVTRIASGKMMQGKKSGQPLPAKKGGRYVPPPAAESHLQPSLRSESPAPSDTAGEESESDRNGRLRASALGAVRWVIENYLFNLFAQESSSALQSDTAPVSTLQHFIQVLSSSSFWSSLHPGPVCPYTSTTADSDGMEEKSKGELGARTCFGYSEPQVRRAAWALVANIVDPKRGALPLGILRVLSSAVLRSAWVETDAGVRGVLARPLLILLRDYPQAWSIDAERAVHDYQEEDGDPDQENGEGSESEGDSETEDVANAGAEEGSDAPGSGPSSQFSKEETPSSPAFREFLGFLELGCAGNAVEGYQLVLVVVAGIPETILPRSLASPPVDQLLDALWSPLYARVLPERRAAAAWLRALLECLVFVVRRACEEPEEKTEAPEQPVIETRTLRDNERKRARSLLATQFSALGDALSTRTLRVDGVEAASTVTGALGRVSKIDEDLFEITFDAIAGGLSKENAQASDLAPTFLRVFGTTFTPDTLAGQRTHAFIREYVSNVLQNVEAALRETEEEKQVEATVARLVSVMGTFDSALFEDRDFTSRVDALFSTHSLMLMRSSPSAVTSYLKHRSESGTSDALDKTQMFWTSVLTSTAFYASSLPTLLDQVGSVKALLASVLSAAEEGSLPAHLRGVSGAMDAQLFKLLGYGVKCQPEANVEGLLDSLLGVYIYFLSSEGLEAITQILSQNIAKYAENALQAAGMPYSGLIDTDTFSVASVGLELKLVGRLINAGHQIAGEKCADLYEGVALLAFIIPSPGEISNKGMKEAEEARMIWTKFIAIDGDRSGMEEIRQVVSALLKERLRRGIVNNRILARPDHVIRALSRGVPGLSIDILSDILPSRSELDALLGDLPASVVSPSLALMDWSIPTSISKEENFPDPIVDPGDAHMLPLHPYGRAVSALLTYLASARAEARTHLWALRHVIALGVYAAEYVQVGDARNAVLGGALDVKPGRDPVALERREIAKELLQRVHALTTYLLSRIEDGVHARAVGTLLKSERNSLSVDEASHAAFVVEIVRKSIEGNTVRDALILRTVLQHLFVDATREDADLWLTLVRRLEKSAPQTAIVILTCITTYAPEPPRLDRYRNELAATLLGVSPTDSGTTGLRYLRLLCASAPDPDSDVVFLPQHRAVNVMRACQVWIAEGDEDVEDLESMMTLVFRHLAPILQDVSGSHWDFIWDVVENNLETCSLEESDTLATLGRTLQLVSTIENLVATNRSLRASWEDRRKAILGLIRNIVAVDTREMPYSDPRALCRELAISIVQDMSSSMMDEKTLTMFLHLVTDHSPDVQKMSYHLLQRATHKLTEHFVIEAGVDTEGVVKAELPAELLDVLRQSLSVGGDLDLDDTSGLRNQEVSGYLLAWMITFDLFVDASLKVRSSYFNHIKSLDIISQYFIPTIFDILGLFIGGKDTFKLDMWAVDHFYFDTYEPANSLCLRLLAAHLYHRALLTVPALIRSWISDCTDKQLLTRVIDYTTSYLSPGLVRAELALIRQPRPDSELLTTENLVIKVSSALNEVVASYTVDEQVLELSIRFPNDWPLHRFEVRDTKMVGVSENRWRAWVLGVQQIVWQQNSRIVDALTLFAKNVSLHFAGQVECAICYSIISVMDASLPQKPCRTCKNRFHASCLYKWFKTSHSSSCPLCRSNFN</sequence>
<gene>
    <name evidence="20" type="ORF">SCLCIDRAFT_1223165</name>
</gene>
<comment type="function">
    <text evidence="14">E3 ubiquitin-protein ligase component of the ribosome quality control complex (RQC), a ribosome-associated complex that mediates ubiquitination and extraction of incompletely synthesized nascent chains for proteasomal degradation. Mediates ubiquitination of proteins derived from mRNAs lacking stop codons (non-stop proteins) and other translation arrest products induced by poly-lysine sequences and tandem rare codons. Ubiquitination leads to CDC48 recruitment for extraction and degradation of the incomplete translation product. May indirectly play a role in chromatin function and transcription.</text>
</comment>
<dbReference type="GO" id="GO:0061630">
    <property type="term" value="F:ubiquitin protein ligase activity"/>
    <property type="evidence" value="ECO:0007669"/>
    <property type="project" value="UniProtKB-UniRule"/>
</dbReference>
<keyword evidence="17" id="KW-0175">Coiled coil</keyword>
<evidence type="ECO:0000256" key="14">
    <source>
        <dbReference type="ARBA" id="ARBA00055150"/>
    </source>
</evidence>
<feature type="region of interest" description="Disordered" evidence="18">
    <location>
        <begin position="1"/>
        <end position="78"/>
    </location>
</feature>
<dbReference type="EC" id="2.3.2.27" evidence="5 16"/>
<protein>
    <recommendedName>
        <fullName evidence="6 16">E3 ubiquitin-protein ligase listerin</fullName>
        <ecNumber evidence="5 16">2.3.2.27</ecNumber>
    </recommendedName>
    <alternativeName>
        <fullName evidence="16">RING-type E3 ubiquitin transferase listerin</fullName>
    </alternativeName>
</protein>
<dbReference type="InParanoid" id="A0A0C3DAF5"/>
<feature type="compositionally biased region" description="Acidic residues" evidence="18">
    <location>
        <begin position="510"/>
        <end position="534"/>
    </location>
</feature>
<evidence type="ECO:0000313" key="21">
    <source>
        <dbReference type="Proteomes" id="UP000053989"/>
    </source>
</evidence>
<comment type="subunit">
    <text evidence="16">Component of the ribosome quality control complex (RQC).</text>
</comment>
<dbReference type="PROSITE" id="PS50089">
    <property type="entry name" value="ZF_RING_2"/>
    <property type="match status" value="1"/>
</dbReference>
<dbReference type="GO" id="GO:1990112">
    <property type="term" value="C:RQC complex"/>
    <property type="evidence" value="ECO:0007669"/>
    <property type="project" value="UniProtKB-UniRule"/>
</dbReference>
<evidence type="ECO:0000259" key="19">
    <source>
        <dbReference type="PROSITE" id="PS50089"/>
    </source>
</evidence>
<feature type="region of interest" description="Disordered" evidence="18">
    <location>
        <begin position="285"/>
        <end position="341"/>
    </location>
</feature>
<keyword evidence="12 16" id="KW-0833">Ubl conjugation pathway</keyword>
<dbReference type="HOGENOM" id="CLU_000945_0_0_1"/>
<comment type="pathway">
    <text evidence="3 16">Protein modification; protein ubiquitination.</text>
</comment>
<dbReference type="InterPro" id="IPR001841">
    <property type="entry name" value="Znf_RING"/>
</dbReference>
<evidence type="ECO:0000256" key="2">
    <source>
        <dbReference type="ARBA" id="ARBA00004514"/>
    </source>
</evidence>
<evidence type="ECO:0000256" key="12">
    <source>
        <dbReference type="ARBA" id="ARBA00022786"/>
    </source>
</evidence>
<keyword evidence="8 16" id="KW-0808">Transferase</keyword>
<dbReference type="InterPro" id="IPR039804">
    <property type="entry name" value="RING-CH-C4HC3_LTN1"/>
</dbReference>
<dbReference type="PANTHER" id="PTHR12389">
    <property type="entry name" value="ZINC FINGER PROTEIN 294"/>
    <property type="match status" value="1"/>
</dbReference>
<feature type="compositionally biased region" description="Polar residues" evidence="18">
    <location>
        <begin position="316"/>
        <end position="327"/>
    </location>
</feature>
<evidence type="ECO:0000256" key="10">
    <source>
        <dbReference type="ARBA" id="ARBA00022737"/>
    </source>
</evidence>
<dbReference type="GO" id="GO:1990116">
    <property type="term" value="P:ribosome-associated ubiquitin-dependent protein catabolic process"/>
    <property type="evidence" value="ECO:0007669"/>
    <property type="project" value="UniProtKB-UniRule"/>
</dbReference>
<evidence type="ECO:0000256" key="1">
    <source>
        <dbReference type="ARBA" id="ARBA00000900"/>
    </source>
</evidence>
<evidence type="ECO:0000256" key="17">
    <source>
        <dbReference type="SAM" id="Coils"/>
    </source>
</evidence>
<evidence type="ECO:0000256" key="6">
    <source>
        <dbReference type="ARBA" id="ARBA00017157"/>
    </source>
</evidence>
<feature type="region of interest" description="Disordered" evidence="18">
    <location>
        <begin position="509"/>
        <end position="561"/>
    </location>
</feature>
<keyword evidence="10" id="KW-0677">Repeat</keyword>
<comment type="function">
    <text evidence="16">E3 ubiquitin-protein ligase. Component of the ribosome quality control complex (RQC), a ribosome-associated complex that mediates ubiquitination and extraction of incompletely synthesized nascent chains for proteasomal degradation.</text>
</comment>
<feature type="compositionally biased region" description="Polar residues" evidence="18">
    <location>
        <begin position="1"/>
        <end position="12"/>
    </location>
</feature>
<proteinExistence type="inferred from homology"/>
<dbReference type="SUPFAM" id="SSF48371">
    <property type="entry name" value="ARM repeat"/>
    <property type="match status" value="1"/>
</dbReference>
<dbReference type="Proteomes" id="UP000053989">
    <property type="component" value="Unassembled WGS sequence"/>
</dbReference>
<evidence type="ECO:0000256" key="15">
    <source>
        <dbReference type="PROSITE-ProRule" id="PRU00175"/>
    </source>
</evidence>
<evidence type="ECO:0000313" key="20">
    <source>
        <dbReference type="EMBL" id="KIM53081.1"/>
    </source>
</evidence>
<evidence type="ECO:0000256" key="18">
    <source>
        <dbReference type="SAM" id="MobiDB-lite"/>
    </source>
</evidence>
<organism evidence="20 21">
    <name type="scientific">Scleroderma citrinum Foug A</name>
    <dbReference type="NCBI Taxonomy" id="1036808"/>
    <lineage>
        <taxon>Eukaryota</taxon>
        <taxon>Fungi</taxon>
        <taxon>Dikarya</taxon>
        <taxon>Basidiomycota</taxon>
        <taxon>Agaricomycotina</taxon>
        <taxon>Agaricomycetes</taxon>
        <taxon>Agaricomycetidae</taxon>
        <taxon>Boletales</taxon>
        <taxon>Sclerodermatineae</taxon>
        <taxon>Sclerodermataceae</taxon>
        <taxon>Scleroderma</taxon>
    </lineage>
</organism>
<accession>A0A0C3DAF5</accession>
<feature type="compositionally biased region" description="Low complexity" evidence="18">
    <location>
        <begin position="21"/>
        <end position="32"/>
    </location>
</feature>
<comment type="similarity">
    <text evidence="4 16">Belongs to the LTN1 family.</text>
</comment>
<dbReference type="InterPro" id="IPR016024">
    <property type="entry name" value="ARM-type_fold"/>
</dbReference>
<dbReference type="PANTHER" id="PTHR12389:SF0">
    <property type="entry name" value="E3 UBIQUITIN-PROTEIN LIGASE LISTERIN"/>
    <property type="match status" value="1"/>
</dbReference>
<evidence type="ECO:0000256" key="7">
    <source>
        <dbReference type="ARBA" id="ARBA00022490"/>
    </source>
</evidence>
<feature type="domain" description="RING-type" evidence="19">
    <location>
        <begin position="1878"/>
        <end position="1925"/>
    </location>
</feature>
<evidence type="ECO:0000256" key="4">
    <source>
        <dbReference type="ARBA" id="ARBA00007997"/>
    </source>
</evidence>
<feature type="compositionally biased region" description="Basic and acidic residues" evidence="18">
    <location>
        <begin position="52"/>
        <end position="65"/>
    </location>
</feature>
<dbReference type="STRING" id="1036808.A0A0C3DAF5"/>
<keyword evidence="11 15" id="KW-0863">Zinc-finger</keyword>